<sequence length="253" mass="28190">MKAMKKLVASLMMFTVIFGISFVGSAFASGNEVKLIDSTVFTYKYGYVSFNGNVEVENLGYSKQVTIHYTTDNVTWYDTSASYVGPTDGTHEKWSFNISTSSFTTDHPELKTLTFIKFAVKYEVNGNTYWDNNGGSDYYNEPYSFGSTSLILAKPNLLGNYGELTSSGTFVGNVYVKDLSPSKTVKVRYSTDNWATYTEGYATYTSDVNNFGSVELWSFSFSVPGATHLEYAFAVTVGSTTYWDNNYGNNYSQ</sequence>
<protein>
    <recommendedName>
        <fullName evidence="2">CBM21 domain-containing protein</fullName>
    </recommendedName>
</protein>
<evidence type="ECO:0000259" key="2">
    <source>
        <dbReference type="PROSITE" id="PS51159"/>
    </source>
</evidence>
<feature type="chain" id="PRO_5017357665" description="CBM21 domain-containing protein" evidence="1">
    <location>
        <begin position="29"/>
        <end position="253"/>
    </location>
</feature>
<dbReference type="Gene3D" id="2.60.40.2440">
    <property type="entry name" value="Carbohydrate binding type-21 domain"/>
    <property type="match status" value="2"/>
</dbReference>
<dbReference type="InterPro" id="IPR005036">
    <property type="entry name" value="CBM21_dom"/>
</dbReference>
<dbReference type="RefSeq" id="WP_119147944.1">
    <property type="nucleotide sequence ID" value="NZ_JBHSOV010000005.1"/>
</dbReference>
<evidence type="ECO:0000256" key="1">
    <source>
        <dbReference type="SAM" id="SignalP"/>
    </source>
</evidence>
<dbReference type="Pfam" id="PF03370">
    <property type="entry name" value="CBM_21"/>
    <property type="match status" value="2"/>
</dbReference>
<dbReference type="GO" id="GO:0008157">
    <property type="term" value="F:protein phosphatase 1 binding"/>
    <property type="evidence" value="ECO:0007669"/>
    <property type="project" value="TreeGrafter"/>
</dbReference>
<gene>
    <name evidence="3" type="ORF">D3H35_04485</name>
</gene>
<dbReference type="Proteomes" id="UP000266340">
    <property type="component" value="Unassembled WGS sequence"/>
</dbReference>
<dbReference type="PANTHER" id="PTHR12307:SF36">
    <property type="entry name" value="GLYCOGEN-BINDING SUBUNIT 76A"/>
    <property type="match status" value="1"/>
</dbReference>
<evidence type="ECO:0000313" key="4">
    <source>
        <dbReference type="Proteomes" id="UP000266340"/>
    </source>
</evidence>
<keyword evidence="4" id="KW-1185">Reference proteome</keyword>
<accession>A0A398CQD1</accession>
<feature type="signal peptide" evidence="1">
    <location>
        <begin position="1"/>
        <end position="28"/>
    </location>
</feature>
<dbReference type="PANTHER" id="PTHR12307">
    <property type="entry name" value="PROTEIN PHOSPHATASE 1 REGULATORY SUBUNIT"/>
    <property type="match status" value="1"/>
</dbReference>
<evidence type="ECO:0000313" key="3">
    <source>
        <dbReference type="EMBL" id="RIE04745.1"/>
    </source>
</evidence>
<comment type="caution">
    <text evidence="3">The sequence shown here is derived from an EMBL/GenBank/DDBJ whole genome shotgun (WGS) entry which is preliminary data.</text>
</comment>
<dbReference type="InterPro" id="IPR050782">
    <property type="entry name" value="PP1_regulatory_subunit_3"/>
</dbReference>
<dbReference type="InterPro" id="IPR038175">
    <property type="entry name" value="CBM21_dom_sf"/>
</dbReference>
<name>A0A398CQD1_9BACL</name>
<dbReference type="PROSITE" id="PS51159">
    <property type="entry name" value="CBM21"/>
    <property type="match status" value="2"/>
</dbReference>
<reference evidence="3 4" key="1">
    <citation type="submission" date="2018-09" db="EMBL/GenBank/DDBJ databases">
        <title>Cohnella cavernae sp. nov., isolated from a karst cave.</title>
        <authorList>
            <person name="Zhu H."/>
        </authorList>
    </citation>
    <scope>NUCLEOTIDE SEQUENCE [LARGE SCALE GENOMIC DNA]</scope>
    <source>
        <strain evidence="3 4">K2E09-144</strain>
    </source>
</reference>
<proteinExistence type="predicted"/>
<dbReference type="EMBL" id="QXJM01000023">
    <property type="protein sequence ID" value="RIE04745.1"/>
    <property type="molecule type" value="Genomic_DNA"/>
</dbReference>
<feature type="domain" description="CBM21" evidence="2">
    <location>
        <begin position="140"/>
        <end position="253"/>
    </location>
</feature>
<dbReference type="OrthoDB" id="9812537at2"/>
<organism evidence="3 4">
    <name type="scientific">Cohnella faecalis</name>
    <dbReference type="NCBI Taxonomy" id="2315694"/>
    <lineage>
        <taxon>Bacteria</taxon>
        <taxon>Bacillati</taxon>
        <taxon>Bacillota</taxon>
        <taxon>Bacilli</taxon>
        <taxon>Bacillales</taxon>
        <taxon>Paenibacillaceae</taxon>
        <taxon>Cohnella</taxon>
    </lineage>
</organism>
<keyword evidence="1" id="KW-0732">Signal</keyword>
<dbReference type="AlphaFoldDB" id="A0A398CQD1"/>
<dbReference type="GO" id="GO:0000164">
    <property type="term" value="C:protein phosphatase type 1 complex"/>
    <property type="evidence" value="ECO:0007669"/>
    <property type="project" value="TreeGrafter"/>
</dbReference>
<feature type="domain" description="CBM21" evidence="2">
    <location>
        <begin position="25"/>
        <end position="141"/>
    </location>
</feature>